<keyword evidence="4 7" id="KW-1133">Transmembrane helix</keyword>
<evidence type="ECO:0000256" key="5">
    <source>
        <dbReference type="ARBA" id="ARBA00023136"/>
    </source>
</evidence>
<dbReference type="RefSeq" id="WP_345402156.1">
    <property type="nucleotide sequence ID" value="NZ_BAABHG010000013.1"/>
</dbReference>
<gene>
    <name evidence="9" type="ORF">ACFSYJ_00785</name>
</gene>
<feature type="domain" description="ABC3 transporter permease C-terminal" evidence="8">
    <location>
        <begin position="723"/>
        <end position="831"/>
    </location>
</feature>
<feature type="transmembrane region" description="Helical" evidence="7">
    <location>
        <begin position="270"/>
        <end position="291"/>
    </location>
</feature>
<dbReference type="Pfam" id="PF02687">
    <property type="entry name" value="FtsX"/>
    <property type="match status" value="2"/>
</dbReference>
<evidence type="ECO:0000313" key="9">
    <source>
        <dbReference type="EMBL" id="MFD2457107.1"/>
    </source>
</evidence>
<accession>A0ABW5G9F6</accession>
<evidence type="ECO:0000313" key="10">
    <source>
        <dbReference type="Proteomes" id="UP001597419"/>
    </source>
</evidence>
<feature type="transmembrane region" description="Helical" evidence="7">
    <location>
        <begin position="411"/>
        <end position="437"/>
    </location>
</feature>
<sequence>MAHPSGHLMLRLVLASLRSRLPATVGALCTAVLATVLVGACGILFESTFRQPAGPSRGEAADLVVQAKSELSLPVPDTPNGVATLPLASPPRLGADVLAAVAGVSGVLSVTAETGFTAVPVGAPAGRLPADLGGVWAPADSGHLVSGRAPVAPDELVADVGSATRLGAGAGGFLDVVAARDQAKRFRVVGLTSDKGPKLLFTPPEVERLLGPRWIDRLAVRAADPGVAERIAERVRGAHAEVLTGLAKDRVLAGMSAKPADAVGGLASSLGGFALVAAVFVVSAILALAVSRRRREFALLRAIGASARQVRWLVGGEALGVSLLALAIGLPLAVPAADVLIGWVTGLGIADAHFVAAYTFLPFLCTAVLVVSVVQLAASSSARYAARTAPTEAMREAAVPARGAHWLRVTAGIAVFCCGVALTLLGASLGGAGGLAITSTVSIAFLVAFVLLGPVLARPVIAIAGGLLRSLGSAGLLARAEAAFNLRQFATTAVPIALAVGVGCSLLFNGSTEASARAEIQERTTTAELVVTAGRAEVLPGMTPAISAVPGVTATTGVVPGSVVVDRREFGETRPFTHPAIAMVSGQPDPAMDPGVVGGSLSAIRGDTVGVSAALAASAGWNLGDEVHAWNRDGTSRVLRIGALFTHSLGLADFIVPVELAFANSDESAYRVLYLRSPDPDATARRLEEGPLATLGLSVQSRSAYLTAARSAIRETQWAGYLVVGIVGVYAAVAVANALVTSTLQRRAELSRLQLLGARRRQLVVMVGAQACLIALFGVVAGTFAASAGLVATARNLSGSWVPVLVPGQYLAIVGCAFTLTVISAVLPALVCLRERPSDVARRLL</sequence>
<reference evidence="10" key="1">
    <citation type="journal article" date="2019" name="Int. J. Syst. Evol. Microbiol.">
        <title>The Global Catalogue of Microorganisms (GCM) 10K type strain sequencing project: providing services to taxonomists for standard genome sequencing and annotation.</title>
        <authorList>
            <consortium name="The Broad Institute Genomics Platform"/>
            <consortium name="The Broad Institute Genome Sequencing Center for Infectious Disease"/>
            <person name="Wu L."/>
            <person name="Ma J."/>
        </authorList>
    </citation>
    <scope>NUCLEOTIDE SEQUENCE [LARGE SCALE GENOMIC DNA]</scope>
    <source>
        <strain evidence="10">CGMCC 4.7643</strain>
    </source>
</reference>
<evidence type="ECO:0000256" key="7">
    <source>
        <dbReference type="SAM" id="Phobius"/>
    </source>
</evidence>
<dbReference type="PANTHER" id="PTHR30572">
    <property type="entry name" value="MEMBRANE COMPONENT OF TRANSPORTER-RELATED"/>
    <property type="match status" value="1"/>
</dbReference>
<evidence type="ECO:0000256" key="3">
    <source>
        <dbReference type="ARBA" id="ARBA00022692"/>
    </source>
</evidence>
<evidence type="ECO:0000256" key="4">
    <source>
        <dbReference type="ARBA" id="ARBA00022989"/>
    </source>
</evidence>
<evidence type="ECO:0000256" key="6">
    <source>
        <dbReference type="ARBA" id="ARBA00038076"/>
    </source>
</evidence>
<feature type="transmembrane region" description="Helical" evidence="7">
    <location>
        <begin position="718"/>
        <end position="742"/>
    </location>
</feature>
<dbReference type="InterPro" id="IPR003838">
    <property type="entry name" value="ABC3_permease_C"/>
</dbReference>
<comment type="similarity">
    <text evidence="6">Belongs to the ABC-4 integral membrane protein family.</text>
</comment>
<keyword evidence="3 7" id="KW-0812">Transmembrane</keyword>
<feature type="transmembrane region" description="Helical" evidence="7">
    <location>
        <begin position="489"/>
        <end position="508"/>
    </location>
</feature>
<feature type="transmembrane region" description="Helical" evidence="7">
    <location>
        <begin position="354"/>
        <end position="378"/>
    </location>
</feature>
<comment type="subcellular location">
    <subcellularLocation>
        <location evidence="1">Cell membrane</location>
        <topology evidence="1">Multi-pass membrane protein</topology>
    </subcellularLocation>
</comment>
<keyword evidence="2" id="KW-1003">Cell membrane</keyword>
<feature type="transmembrane region" description="Helical" evidence="7">
    <location>
        <begin position="312"/>
        <end position="334"/>
    </location>
</feature>
<dbReference type="PANTHER" id="PTHR30572:SF4">
    <property type="entry name" value="ABC TRANSPORTER PERMEASE YTRF"/>
    <property type="match status" value="1"/>
</dbReference>
<feature type="transmembrane region" description="Helical" evidence="7">
    <location>
        <begin position="21"/>
        <end position="45"/>
    </location>
</feature>
<evidence type="ECO:0000259" key="8">
    <source>
        <dbReference type="Pfam" id="PF02687"/>
    </source>
</evidence>
<protein>
    <submittedName>
        <fullName evidence="9">FtsX-like permease family protein</fullName>
    </submittedName>
</protein>
<dbReference type="InterPro" id="IPR050250">
    <property type="entry name" value="Macrolide_Exporter_MacB"/>
</dbReference>
<keyword evidence="5 7" id="KW-0472">Membrane</keyword>
<feature type="transmembrane region" description="Helical" evidence="7">
    <location>
        <begin position="763"/>
        <end position="790"/>
    </location>
</feature>
<proteinExistence type="inferred from homology"/>
<dbReference type="Proteomes" id="UP001597419">
    <property type="component" value="Unassembled WGS sequence"/>
</dbReference>
<feature type="domain" description="ABC3 transporter permease C-terminal" evidence="8">
    <location>
        <begin position="270"/>
        <end position="387"/>
    </location>
</feature>
<feature type="transmembrane region" description="Helical" evidence="7">
    <location>
        <begin position="810"/>
        <end position="833"/>
    </location>
</feature>
<comment type="caution">
    <text evidence="9">The sequence shown here is derived from an EMBL/GenBank/DDBJ whole genome shotgun (WGS) entry which is preliminary data.</text>
</comment>
<evidence type="ECO:0000256" key="1">
    <source>
        <dbReference type="ARBA" id="ARBA00004651"/>
    </source>
</evidence>
<name>A0ABW5G9F6_9PSEU</name>
<keyword evidence="10" id="KW-1185">Reference proteome</keyword>
<organism evidence="9 10">
    <name type="scientific">Amycolatopsis samaneae</name>
    <dbReference type="NCBI Taxonomy" id="664691"/>
    <lineage>
        <taxon>Bacteria</taxon>
        <taxon>Bacillati</taxon>
        <taxon>Actinomycetota</taxon>
        <taxon>Actinomycetes</taxon>
        <taxon>Pseudonocardiales</taxon>
        <taxon>Pseudonocardiaceae</taxon>
        <taxon>Amycolatopsis</taxon>
    </lineage>
</organism>
<dbReference type="EMBL" id="JBHUKU010000001">
    <property type="protein sequence ID" value="MFD2457107.1"/>
    <property type="molecule type" value="Genomic_DNA"/>
</dbReference>
<evidence type="ECO:0000256" key="2">
    <source>
        <dbReference type="ARBA" id="ARBA00022475"/>
    </source>
</evidence>